<evidence type="ECO:0000313" key="3">
    <source>
        <dbReference type="Proteomes" id="UP000297385"/>
    </source>
</evidence>
<evidence type="ECO:0000259" key="1">
    <source>
        <dbReference type="Pfam" id="PF01425"/>
    </source>
</evidence>
<gene>
    <name evidence="2" type="ORF">E2553_44420</name>
</gene>
<proteinExistence type="predicted"/>
<dbReference type="Proteomes" id="UP000297385">
    <property type="component" value="Unassembled WGS sequence"/>
</dbReference>
<dbReference type="EMBL" id="SNVI01000008">
    <property type="protein sequence ID" value="TFE36710.1"/>
    <property type="molecule type" value="Genomic_DNA"/>
</dbReference>
<dbReference type="InterPro" id="IPR023631">
    <property type="entry name" value="Amidase_dom"/>
</dbReference>
<dbReference type="NCBIfam" id="NF005460">
    <property type="entry name" value="PRK07056.1"/>
    <property type="match status" value="1"/>
</dbReference>
<dbReference type="GO" id="GO:0004040">
    <property type="term" value="F:amidase activity"/>
    <property type="evidence" value="ECO:0007669"/>
    <property type="project" value="UniProtKB-EC"/>
</dbReference>
<dbReference type="InterPro" id="IPR036928">
    <property type="entry name" value="AS_sf"/>
</dbReference>
<feature type="domain" description="Amidase" evidence="1">
    <location>
        <begin position="46"/>
        <end position="433"/>
    </location>
</feature>
<dbReference type="AlphaFoldDB" id="A0A4Y8MGX3"/>
<protein>
    <submittedName>
        <fullName evidence="2">Amidase</fullName>
        <ecNumber evidence="2">3.5.1.4</ecNumber>
    </submittedName>
</protein>
<dbReference type="SUPFAM" id="SSF75304">
    <property type="entry name" value="Amidase signature (AS) enzymes"/>
    <property type="match status" value="1"/>
</dbReference>
<keyword evidence="2" id="KW-0378">Hydrolase</keyword>
<reference evidence="2 3" key="1">
    <citation type="submission" date="2019-03" db="EMBL/GenBank/DDBJ databases">
        <title>Complete Genome Sequence of Paraburkholderia dipogonis ICMP 19430T, a Nitrogen-fixing Symbiont of the South African Invasive Legume Dipogon lignosus in New Zealand.</title>
        <authorList>
            <person name="De Meyer S.E."/>
        </authorList>
    </citation>
    <scope>NUCLEOTIDE SEQUENCE [LARGE SCALE GENOMIC DNA]</scope>
    <source>
        <strain evidence="2 3">ICMP 19430</strain>
    </source>
</reference>
<dbReference type="EC" id="3.5.1.4" evidence="2"/>
<name>A0A4Y8MGX3_9BURK</name>
<organism evidence="2 3">
    <name type="scientific">Paraburkholderia dipogonis</name>
    <dbReference type="NCBI Taxonomy" id="1211383"/>
    <lineage>
        <taxon>Bacteria</taxon>
        <taxon>Pseudomonadati</taxon>
        <taxon>Pseudomonadota</taxon>
        <taxon>Betaproteobacteria</taxon>
        <taxon>Burkholderiales</taxon>
        <taxon>Burkholderiaceae</taxon>
        <taxon>Paraburkholderia</taxon>
    </lineage>
</organism>
<sequence>MKVSIAEAGRKLSDGTLTAFGLAESCLEAIASANGEGARVFPYGPSPTARDQALASDRLRQAGDTGALSGIPISVKDLFDVAGEVTRAGSQVLPDVIAARDAQAIARLREAGAVLVGRTNMTEFAYSGVGVNPHYGTPLNPFDRATGRIPGGSTSGGAVSVTDGMAIGAIGSDTGGSCRIPAALCGIAGFKPTAGRVSLEGSVPLSPTYDSIGSLANTVACCAMLDAVMAGEAAAPLPHVDLSKVRIAVAGGTVVANLSEDVSRAFQRSLTALSATGAILIDGKFPSWDRISGLGANGGIVAAEASSWHRRLLMEQADRYDPRVLSRIRLAEQQEPKDYLELLRLRNSLCALADGELEAYDAVVLPTVPLIAPRLRDLDSDEQFFAVNRLLLRNPSVANVLDLCALSIPCHRPGEPPVGLMLIGRRMSDRALLALGHAVEQLLAHP</sequence>
<dbReference type="InterPro" id="IPR000120">
    <property type="entry name" value="Amidase"/>
</dbReference>
<evidence type="ECO:0000313" key="2">
    <source>
        <dbReference type="EMBL" id="TFE36710.1"/>
    </source>
</evidence>
<comment type="caution">
    <text evidence="2">The sequence shown here is derived from an EMBL/GenBank/DDBJ whole genome shotgun (WGS) entry which is preliminary data.</text>
</comment>
<dbReference type="PANTHER" id="PTHR11895">
    <property type="entry name" value="TRANSAMIDASE"/>
    <property type="match status" value="1"/>
</dbReference>
<dbReference type="RefSeq" id="WP_121311219.1">
    <property type="nucleotide sequence ID" value="NZ_SNVI01000008.1"/>
</dbReference>
<dbReference type="PANTHER" id="PTHR11895:SF176">
    <property type="entry name" value="AMIDASE AMID-RELATED"/>
    <property type="match status" value="1"/>
</dbReference>
<dbReference type="Pfam" id="PF01425">
    <property type="entry name" value="Amidase"/>
    <property type="match status" value="1"/>
</dbReference>
<accession>A0A4Y8MGX3</accession>
<dbReference type="Gene3D" id="3.90.1300.10">
    <property type="entry name" value="Amidase signature (AS) domain"/>
    <property type="match status" value="1"/>
</dbReference>